<dbReference type="AlphaFoldDB" id="A0A3N4LX45"/>
<evidence type="ECO:0000313" key="2">
    <source>
        <dbReference type="EMBL" id="RPB27464.1"/>
    </source>
</evidence>
<dbReference type="EMBL" id="ML121531">
    <property type="protein sequence ID" value="RPB27464.1"/>
    <property type="molecule type" value="Genomic_DNA"/>
</dbReference>
<keyword evidence="3" id="KW-1185">Reference proteome</keyword>
<accession>A0A3N4LX45</accession>
<proteinExistence type="predicted"/>
<feature type="region of interest" description="Disordered" evidence="1">
    <location>
        <begin position="33"/>
        <end position="77"/>
    </location>
</feature>
<dbReference type="InParanoid" id="A0A3N4LX45"/>
<sequence>MSRSSGLPRTPGINRNIVYPDMDTLLEQQEESQIEALEEEEDTDTREERGDEEVREPKMTVPTTRRRPKDYDMGKDNWRSGIAEMKMMDEMEVKRNQMLGKLQHCA</sequence>
<protein>
    <submittedName>
        <fullName evidence="2">Uncharacterized protein</fullName>
    </submittedName>
</protein>
<reference evidence="2 3" key="1">
    <citation type="journal article" date="2018" name="Nat. Ecol. Evol.">
        <title>Pezizomycetes genomes reveal the molecular basis of ectomycorrhizal truffle lifestyle.</title>
        <authorList>
            <person name="Murat C."/>
            <person name="Payen T."/>
            <person name="Noel B."/>
            <person name="Kuo A."/>
            <person name="Morin E."/>
            <person name="Chen J."/>
            <person name="Kohler A."/>
            <person name="Krizsan K."/>
            <person name="Balestrini R."/>
            <person name="Da Silva C."/>
            <person name="Montanini B."/>
            <person name="Hainaut M."/>
            <person name="Levati E."/>
            <person name="Barry K.W."/>
            <person name="Belfiori B."/>
            <person name="Cichocki N."/>
            <person name="Clum A."/>
            <person name="Dockter R.B."/>
            <person name="Fauchery L."/>
            <person name="Guy J."/>
            <person name="Iotti M."/>
            <person name="Le Tacon F."/>
            <person name="Lindquist E.A."/>
            <person name="Lipzen A."/>
            <person name="Malagnac F."/>
            <person name="Mello A."/>
            <person name="Molinier V."/>
            <person name="Miyauchi S."/>
            <person name="Poulain J."/>
            <person name="Riccioni C."/>
            <person name="Rubini A."/>
            <person name="Sitrit Y."/>
            <person name="Splivallo R."/>
            <person name="Traeger S."/>
            <person name="Wang M."/>
            <person name="Zifcakova L."/>
            <person name="Wipf D."/>
            <person name="Zambonelli A."/>
            <person name="Paolocci F."/>
            <person name="Nowrousian M."/>
            <person name="Ottonello S."/>
            <person name="Baldrian P."/>
            <person name="Spatafora J.W."/>
            <person name="Henrissat B."/>
            <person name="Nagy L.G."/>
            <person name="Aury J.M."/>
            <person name="Wincker P."/>
            <person name="Grigoriev I.V."/>
            <person name="Bonfante P."/>
            <person name="Martin F.M."/>
        </authorList>
    </citation>
    <scope>NUCLEOTIDE SEQUENCE [LARGE SCALE GENOMIC DNA]</scope>
    <source>
        <strain evidence="2 3">ATCC MYA-4762</strain>
    </source>
</reference>
<gene>
    <name evidence="2" type="ORF">L211DRAFT_846255</name>
</gene>
<feature type="compositionally biased region" description="Acidic residues" evidence="1">
    <location>
        <begin position="33"/>
        <end position="54"/>
    </location>
</feature>
<organism evidence="2 3">
    <name type="scientific">Terfezia boudieri ATCC MYA-4762</name>
    <dbReference type="NCBI Taxonomy" id="1051890"/>
    <lineage>
        <taxon>Eukaryota</taxon>
        <taxon>Fungi</taxon>
        <taxon>Dikarya</taxon>
        <taxon>Ascomycota</taxon>
        <taxon>Pezizomycotina</taxon>
        <taxon>Pezizomycetes</taxon>
        <taxon>Pezizales</taxon>
        <taxon>Pezizaceae</taxon>
        <taxon>Terfezia</taxon>
    </lineage>
</organism>
<name>A0A3N4LX45_9PEZI</name>
<evidence type="ECO:0000256" key="1">
    <source>
        <dbReference type="SAM" id="MobiDB-lite"/>
    </source>
</evidence>
<dbReference type="OrthoDB" id="10591270at2759"/>
<evidence type="ECO:0000313" key="3">
    <source>
        <dbReference type="Proteomes" id="UP000267821"/>
    </source>
</evidence>
<dbReference type="Proteomes" id="UP000267821">
    <property type="component" value="Unassembled WGS sequence"/>
</dbReference>